<proteinExistence type="predicted"/>
<dbReference type="AlphaFoldDB" id="B0D1Y2"/>
<feature type="compositionally biased region" description="Polar residues" evidence="1">
    <location>
        <begin position="12"/>
        <end position="23"/>
    </location>
</feature>
<protein>
    <submittedName>
        <fullName evidence="2">Predicted protein</fullName>
    </submittedName>
</protein>
<dbReference type="KEGG" id="lbc:LACBIDRAFT_314261"/>
<reference evidence="2 3" key="1">
    <citation type="journal article" date="2008" name="Nature">
        <title>The genome of Laccaria bicolor provides insights into mycorrhizal symbiosis.</title>
        <authorList>
            <person name="Martin F."/>
            <person name="Aerts A."/>
            <person name="Ahren D."/>
            <person name="Brun A."/>
            <person name="Danchin E.G.J."/>
            <person name="Duchaussoy F."/>
            <person name="Gibon J."/>
            <person name="Kohler A."/>
            <person name="Lindquist E."/>
            <person name="Pereda V."/>
            <person name="Salamov A."/>
            <person name="Shapiro H.J."/>
            <person name="Wuyts J."/>
            <person name="Blaudez D."/>
            <person name="Buee M."/>
            <person name="Brokstein P."/>
            <person name="Canbaeck B."/>
            <person name="Cohen D."/>
            <person name="Courty P.E."/>
            <person name="Coutinho P.M."/>
            <person name="Delaruelle C."/>
            <person name="Detter J.C."/>
            <person name="Deveau A."/>
            <person name="DiFazio S."/>
            <person name="Duplessis S."/>
            <person name="Fraissinet-Tachet L."/>
            <person name="Lucic E."/>
            <person name="Frey-Klett P."/>
            <person name="Fourrey C."/>
            <person name="Feussner I."/>
            <person name="Gay G."/>
            <person name="Grimwood J."/>
            <person name="Hoegger P.J."/>
            <person name="Jain P."/>
            <person name="Kilaru S."/>
            <person name="Labbe J."/>
            <person name="Lin Y.C."/>
            <person name="Legue V."/>
            <person name="Le Tacon F."/>
            <person name="Marmeisse R."/>
            <person name="Melayah D."/>
            <person name="Montanini B."/>
            <person name="Muratet M."/>
            <person name="Nehls U."/>
            <person name="Niculita-Hirzel H."/>
            <person name="Oudot-Le Secq M.P."/>
            <person name="Peter M."/>
            <person name="Quesneville H."/>
            <person name="Rajashekar B."/>
            <person name="Reich M."/>
            <person name="Rouhier N."/>
            <person name="Schmutz J."/>
            <person name="Yin T."/>
            <person name="Chalot M."/>
            <person name="Henrissat B."/>
            <person name="Kuees U."/>
            <person name="Lucas S."/>
            <person name="Van de Peer Y."/>
            <person name="Podila G.K."/>
            <person name="Polle A."/>
            <person name="Pukkila P.J."/>
            <person name="Richardson P.M."/>
            <person name="Rouze P."/>
            <person name="Sanders I.R."/>
            <person name="Stajich J.E."/>
            <person name="Tunlid A."/>
            <person name="Tuskan G."/>
            <person name="Grigoriev I.V."/>
        </authorList>
    </citation>
    <scope>NUCLEOTIDE SEQUENCE [LARGE SCALE GENOMIC DNA]</scope>
    <source>
        <strain evidence="3">S238N-H82 / ATCC MYA-4686</strain>
    </source>
</reference>
<dbReference type="Proteomes" id="UP000001194">
    <property type="component" value="Unassembled WGS sequence"/>
</dbReference>
<dbReference type="RefSeq" id="XP_001877617.1">
    <property type="nucleotide sequence ID" value="XM_001877582.1"/>
</dbReference>
<feature type="region of interest" description="Disordered" evidence="1">
    <location>
        <begin position="1"/>
        <end position="23"/>
    </location>
</feature>
<dbReference type="HOGENOM" id="CLU_2455114_0_0_1"/>
<organism evidence="3">
    <name type="scientific">Laccaria bicolor (strain S238N-H82 / ATCC MYA-4686)</name>
    <name type="common">Bicoloured deceiver</name>
    <name type="synonym">Laccaria laccata var. bicolor</name>
    <dbReference type="NCBI Taxonomy" id="486041"/>
    <lineage>
        <taxon>Eukaryota</taxon>
        <taxon>Fungi</taxon>
        <taxon>Dikarya</taxon>
        <taxon>Basidiomycota</taxon>
        <taxon>Agaricomycotina</taxon>
        <taxon>Agaricomycetes</taxon>
        <taxon>Agaricomycetidae</taxon>
        <taxon>Agaricales</taxon>
        <taxon>Agaricineae</taxon>
        <taxon>Hydnangiaceae</taxon>
        <taxon>Laccaria</taxon>
    </lineage>
</organism>
<dbReference type="InParanoid" id="B0D1Y2"/>
<keyword evidence="3" id="KW-1185">Reference proteome</keyword>
<accession>B0D1Y2</accession>
<dbReference type="GeneID" id="6073521"/>
<sequence length="89" mass="9808">MNDVVRQLVDLPSTSTKRPNVLQPESQRPHLILGLVRPSNPQAYQVFRDGAVMALIGKYFTSSNSSPATNLAHSRYAVLVISPRSKDFG</sequence>
<evidence type="ECO:0000313" key="3">
    <source>
        <dbReference type="Proteomes" id="UP000001194"/>
    </source>
</evidence>
<name>B0D1Y2_LACBS</name>
<evidence type="ECO:0000313" key="2">
    <source>
        <dbReference type="EMBL" id="EDR11720.1"/>
    </source>
</evidence>
<dbReference type="EMBL" id="DS547095">
    <property type="protein sequence ID" value="EDR11720.1"/>
    <property type="molecule type" value="Genomic_DNA"/>
</dbReference>
<evidence type="ECO:0000256" key="1">
    <source>
        <dbReference type="SAM" id="MobiDB-lite"/>
    </source>
</evidence>
<gene>
    <name evidence="2" type="ORF">LACBIDRAFT_314261</name>
</gene>